<keyword evidence="7" id="KW-0732">Signal</keyword>
<evidence type="ECO:0000256" key="1">
    <source>
        <dbReference type="ARBA" id="ARBA00004442"/>
    </source>
</evidence>
<evidence type="ECO:0000256" key="5">
    <source>
        <dbReference type="ARBA" id="ARBA00023237"/>
    </source>
</evidence>
<evidence type="ECO:0000256" key="3">
    <source>
        <dbReference type="ARBA" id="ARBA00022692"/>
    </source>
</evidence>
<evidence type="ECO:0000256" key="6">
    <source>
        <dbReference type="SAM" id="MobiDB-lite"/>
    </source>
</evidence>
<feature type="region of interest" description="Disordered" evidence="6">
    <location>
        <begin position="443"/>
        <end position="472"/>
    </location>
</feature>
<dbReference type="PANTHER" id="PTHR30026">
    <property type="entry name" value="OUTER MEMBRANE PROTEIN TOLC"/>
    <property type="match status" value="1"/>
</dbReference>
<comment type="caution">
    <text evidence="8">The sequence shown here is derived from an EMBL/GenBank/DDBJ whole genome shotgun (WGS) entry which is preliminary data.</text>
</comment>
<name>A0ABU1UX82_9GAMM</name>
<dbReference type="Gene3D" id="1.20.1600.10">
    <property type="entry name" value="Outer membrane efflux proteins (OEP)"/>
    <property type="match status" value="1"/>
</dbReference>
<evidence type="ECO:0000256" key="4">
    <source>
        <dbReference type="ARBA" id="ARBA00023136"/>
    </source>
</evidence>
<comment type="subcellular location">
    <subcellularLocation>
        <location evidence="1">Cell outer membrane</location>
    </subcellularLocation>
</comment>
<reference evidence="8 9" key="1">
    <citation type="submission" date="2023-07" db="EMBL/GenBank/DDBJ databases">
        <title>Sorghum-associated microbial communities from plants grown in Nebraska, USA.</title>
        <authorList>
            <person name="Schachtman D."/>
        </authorList>
    </citation>
    <scope>NUCLEOTIDE SEQUENCE [LARGE SCALE GENOMIC DNA]</scope>
    <source>
        <strain evidence="8 9">BE190</strain>
    </source>
</reference>
<dbReference type="SUPFAM" id="SSF56954">
    <property type="entry name" value="Outer membrane efflux proteins (OEP)"/>
    <property type="match status" value="1"/>
</dbReference>
<keyword evidence="3" id="KW-0812">Transmembrane</keyword>
<dbReference type="InterPro" id="IPR051906">
    <property type="entry name" value="TolC-like"/>
</dbReference>
<feature type="signal peptide" evidence="7">
    <location>
        <begin position="1"/>
        <end position="24"/>
    </location>
</feature>
<evidence type="ECO:0000256" key="7">
    <source>
        <dbReference type="SAM" id="SignalP"/>
    </source>
</evidence>
<feature type="chain" id="PRO_5046039241" evidence="7">
    <location>
        <begin position="25"/>
        <end position="472"/>
    </location>
</feature>
<evidence type="ECO:0000256" key="2">
    <source>
        <dbReference type="ARBA" id="ARBA00022452"/>
    </source>
</evidence>
<sequence length="472" mass="52394">MNKLSPFSVSLVFLSLFVAMPVFAEQGSLTLEEFLTQVDTSNPGLSAAQQYNKALQHRIKPAGALDDPFVAFGMDEIPYGEQSPQAYRYQISQSLPFPGKRGTREKIAALKAETAEQETATQRRELKVIATQFFYRTFFNAQAINLNLQLQTAVRSAMQSAKARYEAGGTEHHDWLLAKMELATLAIEQQKLKREQFWLRTSLNELRGHPPEADLPISVVDFTHTTEPAFTETEFNDQPELAVLDAQTQQSAHEYKLAKLSYYPDFVLQIMAMEPRNMGEMDTEKSNWGVMVGMTVPLYFGHKQSHLVTAARYEQQAVESDKVYLRNKLISESVNANQALISARDLVRLYETDVLPNTQLALADARSAYQSRRMNLSQYVAIEKIQAIQQLELVAARIDVELAKTRLNELLSSPPILKLAPSRPTVFGAGNMGDAMPASDTVNMGGGMSQPKPAGKKSSTTDQGGNSGMGGM</sequence>
<gene>
    <name evidence="8" type="ORF">J2X05_001788</name>
</gene>
<dbReference type="Proteomes" id="UP001253595">
    <property type="component" value="Unassembled WGS sequence"/>
</dbReference>
<dbReference type="RefSeq" id="WP_310071416.1">
    <property type="nucleotide sequence ID" value="NZ_JAVDVX010000003.1"/>
</dbReference>
<evidence type="ECO:0000313" key="8">
    <source>
        <dbReference type="EMBL" id="MDR7089766.1"/>
    </source>
</evidence>
<keyword evidence="5" id="KW-0998">Cell outer membrane</keyword>
<accession>A0ABU1UX82</accession>
<keyword evidence="4" id="KW-0472">Membrane</keyword>
<organism evidence="8 9">
    <name type="scientific">Cellvibrio fibrivorans</name>
    <dbReference type="NCBI Taxonomy" id="126350"/>
    <lineage>
        <taxon>Bacteria</taxon>
        <taxon>Pseudomonadati</taxon>
        <taxon>Pseudomonadota</taxon>
        <taxon>Gammaproteobacteria</taxon>
        <taxon>Cellvibrionales</taxon>
        <taxon>Cellvibrionaceae</taxon>
        <taxon>Cellvibrio</taxon>
    </lineage>
</organism>
<keyword evidence="2" id="KW-1134">Transmembrane beta strand</keyword>
<evidence type="ECO:0000313" key="9">
    <source>
        <dbReference type="Proteomes" id="UP001253595"/>
    </source>
</evidence>
<protein>
    <submittedName>
        <fullName evidence="8">Outer membrane protein TolC</fullName>
    </submittedName>
</protein>
<proteinExistence type="predicted"/>
<dbReference type="PANTHER" id="PTHR30026:SF20">
    <property type="entry name" value="OUTER MEMBRANE PROTEIN TOLC"/>
    <property type="match status" value="1"/>
</dbReference>
<dbReference type="EMBL" id="JAVDVX010000003">
    <property type="protein sequence ID" value="MDR7089766.1"/>
    <property type="molecule type" value="Genomic_DNA"/>
</dbReference>
<keyword evidence="9" id="KW-1185">Reference proteome</keyword>